<proteinExistence type="predicted"/>
<sequence length="12" mass="1531">MHPKGLPRRWRP</sequence>
<protein>
    <submittedName>
        <fullName evidence="1">Uncharacterized protein</fullName>
    </submittedName>
</protein>
<dbReference type="EMBL" id="GBRH01259107">
    <property type="protein sequence ID" value="JAD38788.1"/>
    <property type="molecule type" value="Transcribed_RNA"/>
</dbReference>
<reference evidence="1" key="1">
    <citation type="submission" date="2014-09" db="EMBL/GenBank/DDBJ databases">
        <authorList>
            <person name="Magalhaes I.L.F."/>
            <person name="Oliveira U."/>
            <person name="Santos F.R."/>
            <person name="Vidigal T.H.D.A."/>
            <person name="Brescovit A.D."/>
            <person name="Santos A.J."/>
        </authorList>
    </citation>
    <scope>NUCLEOTIDE SEQUENCE</scope>
    <source>
        <tissue evidence="1">Shoot tissue taken approximately 20 cm above the soil surface</tissue>
    </source>
</reference>
<accession>A0A0A8ZM75</accession>
<reference evidence="1" key="2">
    <citation type="journal article" date="2015" name="Data Brief">
        <title>Shoot transcriptome of the giant reed, Arundo donax.</title>
        <authorList>
            <person name="Barrero R.A."/>
            <person name="Guerrero F.D."/>
            <person name="Moolhuijzen P."/>
            <person name="Goolsby J.A."/>
            <person name="Tidwell J."/>
            <person name="Bellgard S.E."/>
            <person name="Bellgard M.I."/>
        </authorList>
    </citation>
    <scope>NUCLEOTIDE SEQUENCE</scope>
    <source>
        <tissue evidence="1">Shoot tissue taken approximately 20 cm above the soil surface</tissue>
    </source>
</reference>
<organism evidence="1">
    <name type="scientific">Arundo donax</name>
    <name type="common">Giant reed</name>
    <name type="synonym">Donax arundinaceus</name>
    <dbReference type="NCBI Taxonomy" id="35708"/>
    <lineage>
        <taxon>Eukaryota</taxon>
        <taxon>Viridiplantae</taxon>
        <taxon>Streptophyta</taxon>
        <taxon>Embryophyta</taxon>
        <taxon>Tracheophyta</taxon>
        <taxon>Spermatophyta</taxon>
        <taxon>Magnoliopsida</taxon>
        <taxon>Liliopsida</taxon>
        <taxon>Poales</taxon>
        <taxon>Poaceae</taxon>
        <taxon>PACMAD clade</taxon>
        <taxon>Arundinoideae</taxon>
        <taxon>Arundineae</taxon>
        <taxon>Arundo</taxon>
    </lineage>
</organism>
<evidence type="ECO:0000313" key="1">
    <source>
        <dbReference type="EMBL" id="JAD38788.1"/>
    </source>
</evidence>
<name>A0A0A8ZM75_ARUDO</name>